<gene>
    <name evidence="1" type="ORF">GSTENG00014321001</name>
</gene>
<dbReference type="OrthoDB" id="1923775at2759"/>
<dbReference type="AlphaFoldDB" id="Q4SQL3"/>
<comment type="caution">
    <text evidence="1">The sequence shown here is derived from an EMBL/GenBank/DDBJ whole genome shotgun (WGS) entry which is preliminary data.</text>
</comment>
<accession>Q4SQL3</accession>
<evidence type="ECO:0000313" key="1">
    <source>
        <dbReference type="EMBL" id="CAF97069.1"/>
    </source>
</evidence>
<organism evidence="1">
    <name type="scientific">Tetraodon nigroviridis</name>
    <name type="common">Spotted green pufferfish</name>
    <name type="synonym">Chelonodon nigroviridis</name>
    <dbReference type="NCBI Taxonomy" id="99883"/>
    <lineage>
        <taxon>Eukaryota</taxon>
        <taxon>Metazoa</taxon>
        <taxon>Chordata</taxon>
        <taxon>Craniata</taxon>
        <taxon>Vertebrata</taxon>
        <taxon>Euteleostomi</taxon>
        <taxon>Actinopterygii</taxon>
        <taxon>Neopterygii</taxon>
        <taxon>Teleostei</taxon>
        <taxon>Neoteleostei</taxon>
        <taxon>Acanthomorphata</taxon>
        <taxon>Eupercaria</taxon>
        <taxon>Tetraodontiformes</taxon>
        <taxon>Tetradontoidea</taxon>
        <taxon>Tetraodontidae</taxon>
        <taxon>Tetraodon</taxon>
    </lineage>
</organism>
<sequence>MELRGKRGSGGHQEPRAQGMGFAMAATGTPVSTIITAVRQQDYSASVWLRRREKLEHPRGPDDFCVVFTSCLLPATFPVSFCSLLAHDAPQQQQQPQTTVDIWGEDEDGITEENCSKNCR</sequence>
<dbReference type="KEGG" id="tng:GSTEN00014321G001"/>
<name>Q4SQL3_TETNG</name>
<dbReference type="EMBL" id="CAAE01014532">
    <property type="protein sequence ID" value="CAF97069.1"/>
    <property type="molecule type" value="Genomic_DNA"/>
</dbReference>
<reference evidence="1" key="2">
    <citation type="submission" date="2004-02" db="EMBL/GenBank/DDBJ databases">
        <authorList>
            <consortium name="Genoscope"/>
            <consortium name="Whitehead Institute Centre for Genome Research"/>
        </authorList>
    </citation>
    <scope>NUCLEOTIDE SEQUENCE</scope>
</reference>
<proteinExistence type="predicted"/>
<protein>
    <submittedName>
        <fullName evidence="1">(spotted green pufferfish) hypothetical protein</fullName>
    </submittedName>
</protein>
<reference evidence="1" key="1">
    <citation type="journal article" date="2004" name="Nature">
        <title>Genome duplication in the teleost fish Tetraodon nigroviridis reveals the early vertebrate proto-karyotype.</title>
        <authorList>
            <person name="Jaillon O."/>
            <person name="Aury J.-M."/>
            <person name="Brunet F."/>
            <person name="Petit J.-L."/>
            <person name="Stange-Thomann N."/>
            <person name="Mauceli E."/>
            <person name="Bouneau L."/>
            <person name="Fischer C."/>
            <person name="Ozouf-Costaz C."/>
            <person name="Bernot A."/>
            <person name="Nicaud S."/>
            <person name="Jaffe D."/>
            <person name="Fisher S."/>
            <person name="Lutfalla G."/>
            <person name="Dossat C."/>
            <person name="Segurens B."/>
            <person name="Dasilva C."/>
            <person name="Salanoubat M."/>
            <person name="Levy M."/>
            <person name="Boudet N."/>
            <person name="Castellano S."/>
            <person name="Anthouard V."/>
            <person name="Jubin C."/>
            <person name="Castelli V."/>
            <person name="Katinka M."/>
            <person name="Vacherie B."/>
            <person name="Biemont C."/>
            <person name="Skalli Z."/>
            <person name="Cattolico L."/>
            <person name="Poulain J."/>
            <person name="De Berardinis V."/>
            <person name="Cruaud C."/>
            <person name="Duprat S."/>
            <person name="Brottier P."/>
            <person name="Coutanceau J.-P."/>
            <person name="Gouzy J."/>
            <person name="Parra G."/>
            <person name="Lardier G."/>
            <person name="Chapple C."/>
            <person name="McKernan K.J."/>
            <person name="McEwan P."/>
            <person name="Bosak S."/>
            <person name="Kellis M."/>
            <person name="Volff J.-N."/>
            <person name="Guigo R."/>
            <person name="Zody M.C."/>
            <person name="Mesirov J."/>
            <person name="Lindblad-Toh K."/>
            <person name="Birren B."/>
            <person name="Nusbaum C."/>
            <person name="Kahn D."/>
            <person name="Robinson-Rechavi M."/>
            <person name="Laudet V."/>
            <person name="Schachter V."/>
            <person name="Quetier F."/>
            <person name="Saurin W."/>
            <person name="Scarpelli C."/>
            <person name="Wincker P."/>
            <person name="Lander E.S."/>
            <person name="Weissenbach J."/>
            <person name="Roest Crollius H."/>
        </authorList>
    </citation>
    <scope>NUCLEOTIDE SEQUENCE [LARGE SCALE GENOMIC DNA]</scope>
</reference>